<keyword evidence="7" id="KW-0788">Thiol protease</keyword>
<evidence type="ECO:0000256" key="8">
    <source>
        <dbReference type="SAM" id="MobiDB-lite"/>
    </source>
</evidence>
<dbReference type="GO" id="GO:0004843">
    <property type="term" value="F:cysteine-type deubiquitinase activity"/>
    <property type="evidence" value="ECO:0007669"/>
    <property type="project" value="UniProtKB-EC"/>
</dbReference>
<dbReference type="PROSITE" id="PS00972">
    <property type="entry name" value="USP_1"/>
    <property type="match status" value="1"/>
</dbReference>
<dbReference type="SUPFAM" id="SSF54001">
    <property type="entry name" value="Cysteine proteinases"/>
    <property type="match status" value="1"/>
</dbReference>
<dbReference type="Proteomes" id="UP000298416">
    <property type="component" value="Unassembled WGS sequence"/>
</dbReference>
<dbReference type="PANTHER" id="PTHR24006">
    <property type="entry name" value="UBIQUITIN CARBOXYL-TERMINAL HYDROLASE"/>
    <property type="match status" value="1"/>
</dbReference>
<keyword evidence="6" id="KW-0378">Hydrolase</keyword>
<dbReference type="GO" id="GO:0016579">
    <property type="term" value="P:protein deubiquitination"/>
    <property type="evidence" value="ECO:0007669"/>
    <property type="project" value="InterPro"/>
</dbReference>
<dbReference type="PROSITE" id="PS50235">
    <property type="entry name" value="USP_3"/>
    <property type="match status" value="1"/>
</dbReference>
<evidence type="ECO:0000259" key="9">
    <source>
        <dbReference type="PROSITE" id="PS50235"/>
    </source>
</evidence>
<evidence type="ECO:0000256" key="2">
    <source>
        <dbReference type="ARBA" id="ARBA00009085"/>
    </source>
</evidence>
<dbReference type="InterPro" id="IPR038765">
    <property type="entry name" value="Papain-like_cys_pep_sf"/>
</dbReference>
<dbReference type="AlphaFoldDB" id="A0A8X8ZN27"/>
<evidence type="ECO:0000313" key="11">
    <source>
        <dbReference type="Proteomes" id="UP000298416"/>
    </source>
</evidence>
<evidence type="ECO:0000256" key="3">
    <source>
        <dbReference type="ARBA" id="ARBA00012759"/>
    </source>
</evidence>
<feature type="domain" description="USP" evidence="9">
    <location>
        <begin position="143"/>
        <end position="487"/>
    </location>
</feature>
<reference evidence="10" key="2">
    <citation type="submission" date="2020-08" db="EMBL/GenBank/DDBJ databases">
        <title>Plant Genome Project.</title>
        <authorList>
            <person name="Zhang R.-G."/>
        </authorList>
    </citation>
    <scope>NUCLEOTIDE SEQUENCE</scope>
    <source>
        <strain evidence="10">Huo1</strain>
        <tissue evidence="10">Leaf</tissue>
    </source>
</reference>
<accession>A0A8X8ZN27</accession>
<proteinExistence type="inferred from homology"/>
<evidence type="ECO:0000256" key="6">
    <source>
        <dbReference type="ARBA" id="ARBA00022801"/>
    </source>
</evidence>
<organism evidence="10">
    <name type="scientific">Salvia splendens</name>
    <name type="common">Scarlet sage</name>
    <dbReference type="NCBI Taxonomy" id="180675"/>
    <lineage>
        <taxon>Eukaryota</taxon>
        <taxon>Viridiplantae</taxon>
        <taxon>Streptophyta</taxon>
        <taxon>Embryophyta</taxon>
        <taxon>Tracheophyta</taxon>
        <taxon>Spermatophyta</taxon>
        <taxon>Magnoliopsida</taxon>
        <taxon>eudicotyledons</taxon>
        <taxon>Gunneridae</taxon>
        <taxon>Pentapetalae</taxon>
        <taxon>asterids</taxon>
        <taxon>lamiids</taxon>
        <taxon>Lamiales</taxon>
        <taxon>Lamiaceae</taxon>
        <taxon>Nepetoideae</taxon>
        <taxon>Mentheae</taxon>
        <taxon>Salviinae</taxon>
        <taxon>Salvia</taxon>
        <taxon>Salvia subgen. Calosphace</taxon>
        <taxon>core Calosphace</taxon>
    </lineage>
</organism>
<dbReference type="CDD" id="cd02257">
    <property type="entry name" value="Peptidase_C19"/>
    <property type="match status" value="1"/>
</dbReference>
<sequence length="487" mass="53745">MQCQPQKNDTQIIFGSLDLETLRSVGIFSTKLTELQSPNGSDRSVPDNAPKKTLPSDSGSIPVSEAAVVEENGHASVDSDSAHNFSINSTTELPGSNGHASRGSSENAVLHDSGNGIKHVSSTRSTYKVSNWPNPVRKTFFPRGLVNLGNLCFLNATLQALLSCTPFLELLHELRHRDIPEIGYPTLRAFVDFISDFDMLTDSVEKRIENNALQTGIPFRPIMFDSILKSFTPDIPDNLSGRPRQEDAQEFLSFVMHQMHDELLKLDGQVPNGNGKTASLVSSTDDETNNWLDNQLYSKCCLTGLILEEVTPIRIIMPGNKASATIQPFILLHLNICPESICTVDDALKLFSEPETLEGYRISAAGKAEVVTASKSVKILELSEIMVLHLMRFSYGSQGSTKLHKTVRFPLELLVGQELLASSTEAKRYELVASITHHGRDPSKGHYTADALHPNGTWLRYDDASVTPIPKSKVLHDQAYVLFYKQL</sequence>
<keyword evidence="4" id="KW-0645">Protease</keyword>
<dbReference type="EMBL" id="PNBA02000010">
    <property type="protein sequence ID" value="KAG6409949.1"/>
    <property type="molecule type" value="Genomic_DNA"/>
</dbReference>
<keyword evidence="5" id="KW-0833">Ubl conjugation pathway</keyword>
<evidence type="ECO:0000256" key="4">
    <source>
        <dbReference type="ARBA" id="ARBA00022670"/>
    </source>
</evidence>
<name>A0A8X8ZN27_SALSN</name>
<keyword evidence="11" id="KW-1185">Reference proteome</keyword>
<gene>
    <name evidence="10" type="ORF">SASPL_127993</name>
</gene>
<dbReference type="GO" id="GO:0005829">
    <property type="term" value="C:cytosol"/>
    <property type="evidence" value="ECO:0007669"/>
    <property type="project" value="TreeGrafter"/>
</dbReference>
<dbReference type="InterPro" id="IPR028889">
    <property type="entry name" value="USP"/>
</dbReference>
<feature type="compositionally biased region" description="Polar residues" evidence="8">
    <location>
        <begin position="78"/>
        <end position="107"/>
    </location>
</feature>
<evidence type="ECO:0000256" key="5">
    <source>
        <dbReference type="ARBA" id="ARBA00022786"/>
    </source>
</evidence>
<dbReference type="EC" id="3.4.19.12" evidence="3"/>
<dbReference type="InterPro" id="IPR001394">
    <property type="entry name" value="Peptidase_C19_UCH"/>
</dbReference>
<evidence type="ECO:0000256" key="7">
    <source>
        <dbReference type="ARBA" id="ARBA00022807"/>
    </source>
</evidence>
<reference evidence="10" key="1">
    <citation type="submission" date="2018-01" db="EMBL/GenBank/DDBJ databases">
        <authorList>
            <person name="Mao J.F."/>
        </authorList>
    </citation>
    <scope>NUCLEOTIDE SEQUENCE</scope>
    <source>
        <strain evidence="10">Huo1</strain>
        <tissue evidence="10">Leaf</tissue>
    </source>
</reference>
<dbReference type="PANTHER" id="PTHR24006:SF687">
    <property type="entry name" value="UBIQUITIN CARBOXYL-TERMINAL HYDROLASE 10"/>
    <property type="match status" value="1"/>
</dbReference>
<comment type="catalytic activity">
    <reaction evidence="1">
        <text>Thiol-dependent hydrolysis of ester, thioester, amide, peptide and isopeptide bonds formed by the C-terminal Gly of ubiquitin (a 76-residue protein attached to proteins as an intracellular targeting signal).</text>
        <dbReference type="EC" id="3.4.19.12"/>
    </reaction>
</comment>
<dbReference type="GO" id="GO:0005634">
    <property type="term" value="C:nucleus"/>
    <property type="evidence" value="ECO:0007669"/>
    <property type="project" value="TreeGrafter"/>
</dbReference>
<dbReference type="InterPro" id="IPR050164">
    <property type="entry name" value="Peptidase_C19"/>
</dbReference>
<dbReference type="Gene3D" id="3.90.70.10">
    <property type="entry name" value="Cysteine proteinases"/>
    <property type="match status" value="1"/>
</dbReference>
<dbReference type="InterPro" id="IPR018200">
    <property type="entry name" value="USP_CS"/>
</dbReference>
<dbReference type="Pfam" id="PF00443">
    <property type="entry name" value="UCH"/>
    <property type="match status" value="1"/>
</dbReference>
<comment type="similarity">
    <text evidence="2">Belongs to the peptidase C19 family.</text>
</comment>
<evidence type="ECO:0000256" key="1">
    <source>
        <dbReference type="ARBA" id="ARBA00000707"/>
    </source>
</evidence>
<evidence type="ECO:0000313" key="10">
    <source>
        <dbReference type="EMBL" id="KAG6409949.1"/>
    </source>
</evidence>
<comment type="caution">
    <text evidence="10">The sequence shown here is derived from an EMBL/GenBank/DDBJ whole genome shotgun (WGS) entry which is preliminary data.</text>
</comment>
<dbReference type="GO" id="GO:0006508">
    <property type="term" value="P:proteolysis"/>
    <property type="evidence" value="ECO:0007669"/>
    <property type="project" value="UniProtKB-KW"/>
</dbReference>
<feature type="region of interest" description="Disordered" evidence="8">
    <location>
        <begin position="34"/>
        <end position="124"/>
    </location>
</feature>
<protein>
    <recommendedName>
        <fullName evidence="3">ubiquitinyl hydrolase 1</fullName>
        <ecNumber evidence="3">3.4.19.12</ecNumber>
    </recommendedName>
</protein>